<protein>
    <recommendedName>
        <fullName evidence="1">KIB1-4 beta-propeller domain-containing protein</fullName>
    </recommendedName>
</protein>
<keyword evidence="3" id="KW-1185">Reference proteome</keyword>
<name>A0AAD8S4M5_LOLMU</name>
<dbReference type="EMBL" id="JAUUTY010000004">
    <property type="protein sequence ID" value="KAK1645479.1"/>
    <property type="molecule type" value="Genomic_DNA"/>
</dbReference>
<comment type="caution">
    <text evidence="2">The sequence shown here is derived from an EMBL/GenBank/DDBJ whole genome shotgun (WGS) entry which is preliminary data.</text>
</comment>
<gene>
    <name evidence="2" type="ORF">QYE76_063284</name>
</gene>
<dbReference type="PANTHER" id="PTHR33165">
    <property type="entry name" value="F-BOX DOMAIN CONTAINING PROTEIN-LIKE-RELATED"/>
    <property type="match status" value="1"/>
</dbReference>
<reference evidence="2" key="1">
    <citation type="submission" date="2023-07" db="EMBL/GenBank/DDBJ databases">
        <title>A chromosome-level genome assembly of Lolium multiflorum.</title>
        <authorList>
            <person name="Chen Y."/>
            <person name="Copetti D."/>
            <person name="Kolliker R."/>
            <person name="Studer B."/>
        </authorList>
    </citation>
    <scope>NUCLEOTIDE SEQUENCE</scope>
    <source>
        <strain evidence="2">02402/16</strain>
        <tissue evidence="2">Leaf</tissue>
    </source>
</reference>
<sequence>MTSGTRKRRRSAVATLDVAMAAPSSLSPWASILPGDLLRLIAGLVLEGDFLDYVRFRAVCTGWRSGTLCPRGRGVTDLRFHPRRWMMLTEGHGLYPGYGKLGGYVRFFNLYTGTFVRAKLPLFRNHCTLDSVDGLLILQRDEDTGIRVLHPFTGDIVELPPLATLLTQLDGYLNGAPEWERWFSIRNNLCASVSCNAGITTVMLAFHHLSRVAFATSQDRHWTMTSWEVPRSVRPLSFRGKIYVVHNQTPTVDATSHVLQIDHPLQNEIGIGCRQPSPPRLVATCPPNVLRYPIYLVECDSEILVVGHSDSSFSHILVYKLADLVLGRFIPITSIGDRALLIEERSLSVSSKSLPTVMAETVIYTHPRTRDFAQYQLGTGTWSRPIDKCGIDGFAPGPRSLIHHVMSCCIRNVWFGSLQILFTGIELNDPCCVEELVDVHDEVERLVLVRR</sequence>
<dbReference type="PANTHER" id="PTHR33165:SF53">
    <property type="entry name" value="OS04G0486300 PROTEIN"/>
    <property type="match status" value="1"/>
</dbReference>
<evidence type="ECO:0000313" key="3">
    <source>
        <dbReference type="Proteomes" id="UP001231189"/>
    </source>
</evidence>
<evidence type="ECO:0000313" key="2">
    <source>
        <dbReference type="EMBL" id="KAK1645479.1"/>
    </source>
</evidence>
<feature type="domain" description="KIB1-4 beta-propeller" evidence="1">
    <location>
        <begin position="107"/>
        <end position="368"/>
    </location>
</feature>
<dbReference type="Pfam" id="PF03478">
    <property type="entry name" value="Beta-prop_KIB1-4"/>
    <property type="match status" value="1"/>
</dbReference>
<evidence type="ECO:0000259" key="1">
    <source>
        <dbReference type="Pfam" id="PF03478"/>
    </source>
</evidence>
<organism evidence="2 3">
    <name type="scientific">Lolium multiflorum</name>
    <name type="common">Italian ryegrass</name>
    <name type="synonym">Lolium perenne subsp. multiflorum</name>
    <dbReference type="NCBI Taxonomy" id="4521"/>
    <lineage>
        <taxon>Eukaryota</taxon>
        <taxon>Viridiplantae</taxon>
        <taxon>Streptophyta</taxon>
        <taxon>Embryophyta</taxon>
        <taxon>Tracheophyta</taxon>
        <taxon>Spermatophyta</taxon>
        <taxon>Magnoliopsida</taxon>
        <taxon>Liliopsida</taxon>
        <taxon>Poales</taxon>
        <taxon>Poaceae</taxon>
        <taxon>BOP clade</taxon>
        <taxon>Pooideae</taxon>
        <taxon>Poodae</taxon>
        <taxon>Poeae</taxon>
        <taxon>Poeae Chloroplast Group 2 (Poeae type)</taxon>
        <taxon>Loliodinae</taxon>
        <taxon>Loliinae</taxon>
        <taxon>Lolium</taxon>
    </lineage>
</organism>
<dbReference type="InterPro" id="IPR005174">
    <property type="entry name" value="KIB1-4_b-propeller"/>
</dbReference>
<proteinExistence type="predicted"/>
<dbReference type="AlphaFoldDB" id="A0AAD8S4M5"/>
<dbReference type="Proteomes" id="UP001231189">
    <property type="component" value="Unassembled WGS sequence"/>
</dbReference>
<accession>A0AAD8S4M5</accession>